<keyword evidence="8" id="KW-1185">Reference proteome</keyword>
<evidence type="ECO:0000256" key="2">
    <source>
        <dbReference type="ARBA" id="ARBA00022980"/>
    </source>
</evidence>
<dbReference type="Pfam" id="PF01783">
    <property type="entry name" value="Ribosomal_L32p"/>
    <property type="match status" value="1"/>
</dbReference>
<feature type="region of interest" description="Disordered" evidence="6">
    <location>
        <begin position="1"/>
        <end position="20"/>
    </location>
</feature>
<organism evidence="7 8">
    <name type="scientific">Limnochorda pilosa</name>
    <dbReference type="NCBI Taxonomy" id="1555112"/>
    <lineage>
        <taxon>Bacteria</taxon>
        <taxon>Bacillati</taxon>
        <taxon>Bacillota</taxon>
        <taxon>Limnochordia</taxon>
        <taxon>Limnochordales</taxon>
        <taxon>Limnochordaceae</taxon>
        <taxon>Limnochorda</taxon>
    </lineage>
</organism>
<proteinExistence type="inferred from homology"/>
<evidence type="ECO:0000256" key="3">
    <source>
        <dbReference type="ARBA" id="ARBA00023274"/>
    </source>
</evidence>
<keyword evidence="3 5" id="KW-0687">Ribonucleoprotein</keyword>
<feature type="compositionally biased region" description="Basic residues" evidence="6">
    <location>
        <begin position="1"/>
        <end position="17"/>
    </location>
</feature>
<evidence type="ECO:0000256" key="1">
    <source>
        <dbReference type="ARBA" id="ARBA00008560"/>
    </source>
</evidence>
<dbReference type="EMBL" id="AP014924">
    <property type="protein sequence ID" value="BAS27458.1"/>
    <property type="molecule type" value="Genomic_DNA"/>
</dbReference>
<dbReference type="InterPro" id="IPR044957">
    <property type="entry name" value="Ribosomal_bL32_bact"/>
</dbReference>
<dbReference type="NCBIfam" id="TIGR01031">
    <property type="entry name" value="rpmF_bact"/>
    <property type="match status" value="1"/>
</dbReference>
<evidence type="ECO:0000313" key="8">
    <source>
        <dbReference type="Proteomes" id="UP000065807"/>
    </source>
</evidence>
<dbReference type="PANTHER" id="PTHR35534">
    <property type="entry name" value="50S RIBOSOMAL PROTEIN L32"/>
    <property type="match status" value="1"/>
</dbReference>
<dbReference type="SUPFAM" id="SSF57829">
    <property type="entry name" value="Zn-binding ribosomal proteins"/>
    <property type="match status" value="1"/>
</dbReference>
<evidence type="ECO:0000256" key="4">
    <source>
        <dbReference type="ARBA" id="ARBA00035178"/>
    </source>
</evidence>
<gene>
    <name evidence="5" type="primary">rpmF</name>
    <name evidence="7" type="ORF">LIP_1612</name>
</gene>
<dbReference type="GO" id="GO:0006412">
    <property type="term" value="P:translation"/>
    <property type="evidence" value="ECO:0007669"/>
    <property type="project" value="UniProtKB-UniRule"/>
</dbReference>
<sequence length="64" mass="7283">MANPKRRHSKARSRTRRTTWAQAAAVAPELVECPRCHELKPSHRVCPNCGWYNGRQVVAVGEEE</sequence>
<reference evidence="8" key="2">
    <citation type="journal article" date="2016" name="Int. J. Syst. Evol. Microbiol.">
        <title>Complete genome sequence and cell structure of Limnochorda pilosa, a Gram-negative spore-former within the phylum Firmicutes.</title>
        <authorList>
            <person name="Watanabe M."/>
            <person name="Kojima H."/>
            <person name="Fukui M."/>
        </authorList>
    </citation>
    <scope>NUCLEOTIDE SEQUENCE [LARGE SCALE GENOMIC DNA]</scope>
    <source>
        <strain evidence="8">HC45</strain>
    </source>
</reference>
<evidence type="ECO:0000256" key="5">
    <source>
        <dbReference type="HAMAP-Rule" id="MF_00340"/>
    </source>
</evidence>
<dbReference type="OrthoDB" id="9812874at2"/>
<name>A0A0K2SK13_LIMPI</name>
<accession>A0A0K2SK13</accession>
<comment type="similarity">
    <text evidence="1 5">Belongs to the bacterial ribosomal protein bL32 family.</text>
</comment>
<keyword evidence="2 5" id="KW-0689">Ribosomal protein</keyword>
<dbReference type="PANTHER" id="PTHR35534:SF1">
    <property type="entry name" value="LARGE RIBOSOMAL SUBUNIT PROTEIN BL32"/>
    <property type="match status" value="1"/>
</dbReference>
<evidence type="ECO:0000256" key="6">
    <source>
        <dbReference type="SAM" id="MobiDB-lite"/>
    </source>
</evidence>
<protein>
    <recommendedName>
        <fullName evidence="4 5">Large ribosomal subunit protein bL32</fullName>
    </recommendedName>
</protein>
<dbReference type="HAMAP" id="MF_00340">
    <property type="entry name" value="Ribosomal_bL32"/>
    <property type="match status" value="1"/>
</dbReference>
<dbReference type="STRING" id="1555112.LIP_1612"/>
<dbReference type="RefSeq" id="WP_068136346.1">
    <property type="nucleotide sequence ID" value="NZ_AP014924.1"/>
</dbReference>
<dbReference type="Proteomes" id="UP000065807">
    <property type="component" value="Chromosome"/>
</dbReference>
<reference evidence="8" key="1">
    <citation type="submission" date="2015-07" db="EMBL/GenBank/DDBJ databases">
        <title>Complete genome sequence and phylogenetic analysis of Limnochorda pilosa.</title>
        <authorList>
            <person name="Watanabe M."/>
            <person name="Kojima H."/>
            <person name="Fukui M."/>
        </authorList>
    </citation>
    <scope>NUCLEOTIDE SEQUENCE [LARGE SCALE GENOMIC DNA]</scope>
    <source>
        <strain evidence="8">HC45</strain>
    </source>
</reference>
<dbReference type="GO" id="GO:0015934">
    <property type="term" value="C:large ribosomal subunit"/>
    <property type="evidence" value="ECO:0007669"/>
    <property type="project" value="InterPro"/>
</dbReference>
<dbReference type="InterPro" id="IPR002677">
    <property type="entry name" value="Ribosomal_bL32"/>
</dbReference>
<evidence type="ECO:0000313" key="7">
    <source>
        <dbReference type="EMBL" id="BAS27458.1"/>
    </source>
</evidence>
<dbReference type="KEGG" id="lpil:LIP_1612"/>
<dbReference type="AlphaFoldDB" id="A0A0K2SK13"/>
<dbReference type="GO" id="GO:0003735">
    <property type="term" value="F:structural constituent of ribosome"/>
    <property type="evidence" value="ECO:0007669"/>
    <property type="project" value="InterPro"/>
</dbReference>
<dbReference type="InterPro" id="IPR011332">
    <property type="entry name" value="Ribosomal_zn-bd"/>
</dbReference>